<evidence type="ECO:0000256" key="2">
    <source>
        <dbReference type="ARBA" id="ARBA00013194"/>
    </source>
</evidence>
<dbReference type="GO" id="GO:0005829">
    <property type="term" value="C:cytosol"/>
    <property type="evidence" value="ECO:0007669"/>
    <property type="project" value="TreeGrafter"/>
</dbReference>
<dbReference type="Pfam" id="PF00639">
    <property type="entry name" value="Rotamase"/>
    <property type="match status" value="1"/>
</dbReference>
<keyword evidence="4" id="KW-0413">Isomerase</keyword>
<keyword evidence="3" id="KW-0697">Rotamase</keyword>
<reference evidence="6" key="1">
    <citation type="submission" date="2018-05" db="EMBL/GenBank/DDBJ databases">
        <authorList>
            <person name="Lanie J.A."/>
            <person name="Ng W.-L."/>
            <person name="Kazmierczak K.M."/>
            <person name="Andrzejewski T.M."/>
            <person name="Davidsen T.M."/>
            <person name="Wayne K.J."/>
            <person name="Tettelin H."/>
            <person name="Glass J.I."/>
            <person name="Rusch D."/>
            <person name="Podicherti R."/>
            <person name="Tsui H.-C.T."/>
            <person name="Winkler M.E."/>
        </authorList>
    </citation>
    <scope>NUCLEOTIDE SEQUENCE</scope>
</reference>
<dbReference type="GO" id="GO:0003755">
    <property type="term" value="F:peptidyl-prolyl cis-trans isomerase activity"/>
    <property type="evidence" value="ECO:0007669"/>
    <property type="project" value="UniProtKB-KW"/>
</dbReference>
<dbReference type="InterPro" id="IPR000297">
    <property type="entry name" value="PPIase_PpiC"/>
</dbReference>
<gene>
    <name evidence="6" type="ORF">METZ01_LOCUS154211</name>
</gene>
<feature type="non-terminal residue" evidence="6">
    <location>
        <position position="1"/>
    </location>
</feature>
<sequence>VKLRASHILLSHRQASPPTHSRGIAQAMTEAEKLVKELKSGGISFAQAARENSACPSKERGGDLNWFEEESMVPEFSNACKNIQKDDIGPPCITPFGVHIIMRTG</sequence>
<evidence type="ECO:0000259" key="5">
    <source>
        <dbReference type="PROSITE" id="PS50198"/>
    </source>
</evidence>
<organism evidence="6">
    <name type="scientific">marine metagenome</name>
    <dbReference type="NCBI Taxonomy" id="408172"/>
    <lineage>
        <taxon>unclassified sequences</taxon>
        <taxon>metagenomes</taxon>
        <taxon>ecological metagenomes</taxon>
    </lineage>
</organism>
<dbReference type="InterPro" id="IPR046357">
    <property type="entry name" value="PPIase_dom_sf"/>
</dbReference>
<evidence type="ECO:0000256" key="3">
    <source>
        <dbReference type="ARBA" id="ARBA00023110"/>
    </source>
</evidence>
<dbReference type="Gene3D" id="3.10.50.40">
    <property type="match status" value="1"/>
</dbReference>
<dbReference type="PROSITE" id="PS50198">
    <property type="entry name" value="PPIC_PPIASE_2"/>
    <property type="match status" value="1"/>
</dbReference>
<name>A0A382AK48_9ZZZZ</name>
<proteinExistence type="predicted"/>
<dbReference type="EMBL" id="UINC01025562">
    <property type="protein sequence ID" value="SVB01357.1"/>
    <property type="molecule type" value="Genomic_DNA"/>
</dbReference>
<evidence type="ECO:0000313" key="6">
    <source>
        <dbReference type="EMBL" id="SVB01357.1"/>
    </source>
</evidence>
<protein>
    <recommendedName>
        <fullName evidence="2">peptidylprolyl isomerase</fullName>
        <ecNumber evidence="2">5.2.1.8</ecNumber>
    </recommendedName>
</protein>
<dbReference type="PANTHER" id="PTHR10657">
    <property type="entry name" value="PEPTIDYL-PROLYL CIS-TRANS ISOMERASE"/>
    <property type="match status" value="1"/>
</dbReference>
<dbReference type="GO" id="GO:0005634">
    <property type="term" value="C:nucleus"/>
    <property type="evidence" value="ECO:0007669"/>
    <property type="project" value="TreeGrafter"/>
</dbReference>
<dbReference type="PANTHER" id="PTHR10657:SF4">
    <property type="entry name" value="PEPTIDYL-PROLYL CIS-TRANS ISOMERASE-RELATED"/>
    <property type="match status" value="1"/>
</dbReference>
<dbReference type="InterPro" id="IPR051370">
    <property type="entry name" value="PPIase_Pin1"/>
</dbReference>
<dbReference type="EC" id="5.2.1.8" evidence="2"/>
<accession>A0A382AK48</accession>
<evidence type="ECO:0000256" key="4">
    <source>
        <dbReference type="ARBA" id="ARBA00023235"/>
    </source>
</evidence>
<comment type="catalytic activity">
    <reaction evidence="1">
        <text>[protein]-peptidylproline (omega=180) = [protein]-peptidylproline (omega=0)</text>
        <dbReference type="Rhea" id="RHEA:16237"/>
        <dbReference type="Rhea" id="RHEA-COMP:10747"/>
        <dbReference type="Rhea" id="RHEA-COMP:10748"/>
        <dbReference type="ChEBI" id="CHEBI:83833"/>
        <dbReference type="ChEBI" id="CHEBI:83834"/>
        <dbReference type="EC" id="5.2.1.8"/>
    </reaction>
</comment>
<dbReference type="SUPFAM" id="SSF54534">
    <property type="entry name" value="FKBP-like"/>
    <property type="match status" value="1"/>
</dbReference>
<dbReference type="AlphaFoldDB" id="A0A382AK48"/>
<evidence type="ECO:0000256" key="1">
    <source>
        <dbReference type="ARBA" id="ARBA00000971"/>
    </source>
</evidence>
<feature type="domain" description="PpiC" evidence="5">
    <location>
        <begin position="1"/>
        <end position="105"/>
    </location>
</feature>